<gene>
    <name evidence="1" type="ORF">GCM10009745_72350</name>
</gene>
<dbReference type="Proteomes" id="UP001500280">
    <property type="component" value="Unassembled WGS sequence"/>
</dbReference>
<organism evidence="1 2">
    <name type="scientific">Kribbella yunnanensis</name>
    <dbReference type="NCBI Taxonomy" id="190194"/>
    <lineage>
        <taxon>Bacteria</taxon>
        <taxon>Bacillati</taxon>
        <taxon>Actinomycetota</taxon>
        <taxon>Actinomycetes</taxon>
        <taxon>Propionibacteriales</taxon>
        <taxon>Kribbellaceae</taxon>
        <taxon>Kribbella</taxon>
    </lineage>
</organism>
<sequence>MIPVINRLKHRWMFWRLWKRGCDEGFDNGVGLGIDVLADLLHDYPDGVPRVAIDSRILLLRRELKRPIPMDVAQSALLTRELERR</sequence>
<protein>
    <submittedName>
        <fullName evidence="1">Uncharacterized protein</fullName>
    </submittedName>
</protein>
<evidence type="ECO:0000313" key="1">
    <source>
        <dbReference type="EMBL" id="GAA1713578.1"/>
    </source>
</evidence>
<keyword evidence="2" id="KW-1185">Reference proteome</keyword>
<proteinExistence type="predicted"/>
<comment type="caution">
    <text evidence="1">The sequence shown here is derived from an EMBL/GenBank/DDBJ whole genome shotgun (WGS) entry which is preliminary data.</text>
</comment>
<accession>A0ABN2IXH5</accession>
<evidence type="ECO:0000313" key="2">
    <source>
        <dbReference type="Proteomes" id="UP001500280"/>
    </source>
</evidence>
<name>A0ABN2IXH5_9ACTN</name>
<reference evidence="1 2" key="1">
    <citation type="journal article" date="2019" name="Int. J. Syst. Evol. Microbiol.">
        <title>The Global Catalogue of Microorganisms (GCM) 10K type strain sequencing project: providing services to taxonomists for standard genome sequencing and annotation.</title>
        <authorList>
            <consortium name="The Broad Institute Genomics Platform"/>
            <consortium name="The Broad Institute Genome Sequencing Center for Infectious Disease"/>
            <person name="Wu L."/>
            <person name="Ma J."/>
        </authorList>
    </citation>
    <scope>NUCLEOTIDE SEQUENCE [LARGE SCALE GENOMIC DNA]</scope>
    <source>
        <strain evidence="1 2">JCM 14307</strain>
    </source>
</reference>
<dbReference type="EMBL" id="BAAANF010000023">
    <property type="protein sequence ID" value="GAA1713578.1"/>
    <property type="molecule type" value="Genomic_DNA"/>
</dbReference>